<reference evidence="2 3" key="1">
    <citation type="submission" date="2020-11" db="EMBL/GenBank/DDBJ databases">
        <title>Fusibacter basophilias sp. nov.</title>
        <authorList>
            <person name="Qiu D."/>
        </authorList>
    </citation>
    <scope>NUCLEOTIDE SEQUENCE [LARGE SCALE GENOMIC DNA]</scope>
    <source>
        <strain evidence="2 3">Q10-2</strain>
    </source>
</reference>
<sequence>MQINELSNNPKLVIGVKQTTKVLASGHAELVFIAKDAEQHVVRRIIQLATEQEIEIIFIDTMKELGRACNIDVGAATAVIEK</sequence>
<dbReference type="PRINTS" id="PR00884">
    <property type="entry name" value="RIBOSOMALHS6"/>
</dbReference>
<dbReference type="SUPFAM" id="SSF55315">
    <property type="entry name" value="L30e-like"/>
    <property type="match status" value="1"/>
</dbReference>
<comment type="caution">
    <text evidence="2">The sequence shown here is derived from an EMBL/GenBank/DDBJ whole genome shotgun (WGS) entry which is preliminary data.</text>
</comment>
<dbReference type="InterPro" id="IPR029064">
    <property type="entry name" value="Ribosomal_eL30-like_sf"/>
</dbReference>
<protein>
    <submittedName>
        <fullName evidence="2">Ribosomal L7Ae/L30e/S12e/Gadd45 family protein</fullName>
    </submittedName>
</protein>
<proteinExistence type="predicted"/>
<dbReference type="InterPro" id="IPR004038">
    <property type="entry name" value="Ribosomal_eL8/eL30/eS12/Gad45"/>
</dbReference>
<dbReference type="EMBL" id="JADKNH010000021">
    <property type="protein sequence ID" value="MBF4695853.1"/>
    <property type="molecule type" value="Genomic_DNA"/>
</dbReference>
<keyword evidence="3" id="KW-1185">Reference proteome</keyword>
<feature type="domain" description="Ribosomal protein eL8/eL30/eS12/Gadd45" evidence="1">
    <location>
        <begin position="6"/>
        <end position="79"/>
    </location>
</feature>
<gene>
    <name evidence="2" type="ORF">ISU02_22375</name>
</gene>
<evidence type="ECO:0000259" key="1">
    <source>
        <dbReference type="Pfam" id="PF01248"/>
    </source>
</evidence>
<evidence type="ECO:0000313" key="3">
    <source>
        <dbReference type="Proteomes" id="UP000614200"/>
    </source>
</evidence>
<name>A0ABS0A0A2_9FIRM</name>
<dbReference type="Proteomes" id="UP000614200">
    <property type="component" value="Unassembled WGS sequence"/>
</dbReference>
<dbReference type="Gene3D" id="3.30.1330.30">
    <property type="match status" value="1"/>
</dbReference>
<accession>A0ABS0A0A2</accession>
<dbReference type="Pfam" id="PF01248">
    <property type="entry name" value="Ribosomal_L7Ae"/>
    <property type="match status" value="1"/>
</dbReference>
<evidence type="ECO:0000313" key="2">
    <source>
        <dbReference type="EMBL" id="MBF4695853.1"/>
    </source>
</evidence>
<organism evidence="2 3">
    <name type="scientific">Fusibacter ferrireducens</name>
    <dbReference type="NCBI Taxonomy" id="2785058"/>
    <lineage>
        <taxon>Bacteria</taxon>
        <taxon>Bacillati</taxon>
        <taxon>Bacillota</taxon>
        <taxon>Clostridia</taxon>
        <taxon>Eubacteriales</taxon>
        <taxon>Eubacteriales Family XII. Incertae Sedis</taxon>
        <taxon>Fusibacter</taxon>
    </lineage>
</organism>
<dbReference type="RefSeq" id="WP_194704088.1">
    <property type="nucleotide sequence ID" value="NZ_JADKNH010000021.1"/>
</dbReference>